<dbReference type="Gene3D" id="3.10.20.30">
    <property type="match status" value="1"/>
</dbReference>
<keyword evidence="2" id="KW-1185">Reference proteome</keyword>
<dbReference type="Proteomes" id="UP000183954">
    <property type="component" value="Unassembled WGS sequence"/>
</dbReference>
<dbReference type="RefSeq" id="WP_159436905.1">
    <property type="nucleotide sequence ID" value="NZ_FQXJ01000004.1"/>
</dbReference>
<dbReference type="SUPFAM" id="SSF54292">
    <property type="entry name" value="2Fe-2S ferredoxin-like"/>
    <property type="match status" value="1"/>
</dbReference>
<accession>A0A1M5V7W1</accession>
<dbReference type="InterPro" id="IPR012675">
    <property type="entry name" value="Beta-grasp_dom_sf"/>
</dbReference>
<proteinExistence type="predicted"/>
<evidence type="ECO:0000313" key="2">
    <source>
        <dbReference type="Proteomes" id="UP000183954"/>
    </source>
</evidence>
<dbReference type="InterPro" id="IPR036010">
    <property type="entry name" value="2Fe-2S_ferredoxin-like_sf"/>
</dbReference>
<dbReference type="EMBL" id="FQXJ01000004">
    <property type="protein sequence ID" value="SHH71317.1"/>
    <property type="molecule type" value="Genomic_DNA"/>
</dbReference>
<gene>
    <name evidence="1" type="ORF">SAMN02746098_01241</name>
</gene>
<sequence length="54" mass="6226">MELHKIVFLPTGRHVEVDEGSSLMRVMNELGLQSDFDCGLKDRNKLKQIEIVQK</sequence>
<dbReference type="AlphaFoldDB" id="A0A1M5V7W1"/>
<name>A0A1M5V7W1_9FIRM</name>
<organism evidence="1 2">
    <name type="scientific">Desulfosporosinus lacus DSM 15449</name>
    <dbReference type="NCBI Taxonomy" id="1121420"/>
    <lineage>
        <taxon>Bacteria</taxon>
        <taxon>Bacillati</taxon>
        <taxon>Bacillota</taxon>
        <taxon>Clostridia</taxon>
        <taxon>Eubacteriales</taxon>
        <taxon>Desulfitobacteriaceae</taxon>
        <taxon>Desulfosporosinus</taxon>
    </lineage>
</organism>
<protein>
    <submittedName>
        <fullName evidence="1">Uncharacterized protein</fullName>
    </submittedName>
</protein>
<evidence type="ECO:0000313" key="1">
    <source>
        <dbReference type="EMBL" id="SHH71317.1"/>
    </source>
</evidence>
<reference evidence="2" key="1">
    <citation type="submission" date="2016-11" db="EMBL/GenBank/DDBJ databases">
        <authorList>
            <person name="Varghese N."/>
            <person name="Submissions S."/>
        </authorList>
    </citation>
    <scope>NUCLEOTIDE SEQUENCE [LARGE SCALE GENOMIC DNA]</scope>
    <source>
        <strain evidence="2">DSM 15449</strain>
    </source>
</reference>
<dbReference type="OrthoDB" id="9810588at2"/>
<dbReference type="GO" id="GO:0051536">
    <property type="term" value="F:iron-sulfur cluster binding"/>
    <property type="evidence" value="ECO:0007669"/>
    <property type="project" value="InterPro"/>
</dbReference>